<evidence type="ECO:0000313" key="4">
    <source>
        <dbReference type="EMBL" id="APJ04587.1"/>
    </source>
</evidence>
<dbReference type="GO" id="GO:0005576">
    <property type="term" value="C:extracellular region"/>
    <property type="evidence" value="ECO:0007669"/>
    <property type="project" value="UniProtKB-SubCell"/>
</dbReference>
<sequence>MKIFVKNTISIIYNNLLKLFPLKGARLLMYHSFDSKLSHDRYGISMDFKIFCEQILFLKRLNYIFVPLSSIYENLKSDKVIIMTFDDGYKDNIKAAEFLKLHNIPFTVFITSDFVNKFMYLSKSDIKFLSKFSNCTIGAHGKTHSMLAKLSYAEQQYELEYCKSSLEEISSLEINQISYPHGSFNHDTIEICKNLGFKFAASSLHGLNTTSNFNAYSLKRTEIIASDNLKIFTRKITGGFDFMKYKDSI</sequence>
<dbReference type="Pfam" id="PF01522">
    <property type="entry name" value="Polysacc_deac_1"/>
    <property type="match status" value="1"/>
</dbReference>
<dbReference type="KEGG" id="saqi:AXG55_11990"/>
<evidence type="ECO:0000256" key="1">
    <source>
        <dbReference type="ARBA" id="ARBA00004613"/>
    </source>
</evidence>
<dbReference type="AlphaFoldDB" id="A0A1L4D321"/>
<dbReference type="CDD" id="cd10918">
    <property type="entry name" value="CE4_NodB_like_5s_6s"/>
    <property type="match status" value="1"/>
</dbReference>
<name>A0A1L4D321_9BACT</name>
<dbReference type="InterPro" id="IPR011330">
    <property type="entry name" value="Glyco_hydro/deAcase_b/a-brl"/>
</dbReference>
<dbReference type="STRING" id="1915309.AXG55_11990"/>
<dbReference type="Proteomes" id="UP000184731">
    <property type="component" value="Chromosome"/>
</dbReference>
<feature type="domain" description="NodB homology" evidence="3">
    <location>
        <begin position="79"/>
        <end position="249"/>
    </location>
</feature>
<dbReference type="InterPro" id="IPR002509">
    <property type="entry name" value="NODB_dom"/>
</dbReference>
<comment type="subcellular location">
    <subcellularLocation>
        <location evidence="1">Secreted</location>
    </subcellularLocation>
</comment>
<dbReference type="PANTHER" id="PTHR34216">
    <property type="match status" value="1"/>
</dbReference>
<keyword evidence="5" id="KW-1185">Reference proteome</keyword>
<dbReference type="InterPro" id="IPR051398">
    <property type="entry name" value="Polysacch_Deacetylase"/>
</dbReference>
<evidence type="ECO:0000256" key="2">
    <source>
        <dbReference type="ARBA" id="ARBA00022729"/>
    </source>
</evidence>
<accession>A0A1L4D321</accession>
<dbReference type="PANTHER" id="PTHR34216:SF3">
    <property type="entry name" value="POLY-BETA-1,6-N-ACETYL-D-GLUCOSAMINE N-DEACETYLASE"/>
    <property type="match status" value="1"/>
</dbReference>
<gene>
    <name evidence="4" type="ORF">AXG55_11990</name>
</gene>
<dbReference type="SUPFAM" id="SSF88713">
    <property type="entry name" value="Glycoside hydrolase/deacetylase"/>
    <property type="match status" value="1"/>
</dbReference>
<dbReference type="GO" id="GO:0005975">
    <property type="term" value="P:carbohydrate metabolic process"/>
    <property type="evidence" value="ECO:0007669"/>
    <property type="project" value="InterPro"/>
</dbReference>
<proteinExistence type="predicted"/>
<organism evidence="4 5">
    <name type="scientific">Silvanigrella aquatica</name>
    <dbReference type="NCBI Taxonomy" id="1915309"/>
    <lineage>
        <taxon>Bacteria</taxon>
        <taxon>Pseudomonadati</taxon>
        <taxon>Bdellovibrionota</taxon>
        <taxon>Oligoflexia</taxon>
        <taxon>Silvanigrellales</taxon>
        <taxon>Silvanigrellaceae</taxon>
        <taxon>Silvanigrella</taxon>
    </lineage>
</organism>
<evidence type="ECO:0000259" key="3">
    <source>
        <dbReference type="PROSITE" id="PS51677"/>
    </source>
</evidence>
<dbReference type="Gene3D" id="3.20.20.370">
    <property type="entry name" value="Glycoside hydrolase/deacetylase"/>
    <property type="match status" value="1"/>
</dbReference>
<dbReference type="OrthoDB" id="2795102at2"/>
<dbReference type="EMBL" id="CP017834">
    <property type="protein sequence ID" value="APJ04587.1"/>
    <property type="molecule type" value="Genomic_DNA"/>
</dbReference>
<dbReference type="GO" id="GO:0016810">
    <property type="term" value="F:hydrolase activity, acting on carbon-nitrogen (but not peptide) bonds"/>
    <property type="evidence" value="ECO:0007669"/>
    <property type="project" value="InterPro"/>
</dbReference>
<dbReference type="PROSITE" id="PS51677">
    <property type="entry name" value="NODB"/>
    <property type="match status" value="1"/>
</dbReference>
<dbReference type="RefSeq" id="WP_148698335.1">
    <property type="nucleotide sequence ID" value="NZ_CP017834.1"/>
</dbReference>
<evidence type="ECO:0000313" key="5">
    <source>
        <dbReference type="Proteomes" id="UP000184731"/>
    </source>
</evidence>
<keyword evidence="2" id="KW-0732">Signal</keyword>
<protein>
    <recommendedName>
        <fullName evidence="3">NodB homology domain-containing protein</fullName>
    </recommendedName>
</protein>
<reference evidence="4 5" key="1">
    <citation type="submission" date="2016-10" db="EMBL/GenBank/DDBJ databases">
        <title>Silvanigrella aquatica sp. nov., isolated from a freshwater lake located in the Black Forest, Germany, description of Silvanigrellaceae fam. nov., Silvanigrellales ord. nov., reclassification of the order Bdellovibrionales in the class Oligoflexia, reclassification of the families Bacteriovoracaceae and Halobacteriovoraceae in the new order Bacteriovoracales ord. nov., and reclassification of the family Pseudobacteriovoracaceae in the order Oligoflexiales.</title>
        <authorList>
            <person name="Hahn M.W."/>
            <person name="Schmidt J."/>
            <person name="Koll U."/>
            <person name="Rohde M."/>
            <person name="Verbag S."/>
            <person name="Pitt A."/>
            <person name="Nakai R."/>
            <person name="Naganuma T."/>
            <person name="Lang E."/>
        </authorList>
    </citation>
    <scope>NUCLEOTIDE SEQUENCE [LARGE SCALE GENOMIC DNA]</scope>
    <source>
        <strain evidence="4 5">MWH-Nonnen-W8red</strain>
    </source>
</reference>